<dbReference type="InterPro" id="IPR000192">
    <property type="entry name" value="Aminotrans_V_dom"/>
</dbReference>
<keyword evidence="3 11" id="KW-0032">Aminotransferase</keyword>
<evidence type="ECO:0000256" key="4">
    <source>
        <dbReference type="ARBA" id="ARBA00022679"/>
    </source>
</evidence>
<dbReference type="AlphaFoldDB" id="A0A0A2GSM0"/>
<evidence type="ECO:0000256" key="1">
    <source>
        <dbReference type="ARBA" id="ARBA00001933"/>
    </source>
</evidence>
<accession>A0A0A2GSM0</accession>
<dbReference type="PANTHER" id="PTHR21152">
    <property type="entry name" value="AMINOTRANSFERASE CLASS V"/>
    <property type="match status" value="1"/>
</dbReference>
<dbReference type="InterPro" id="IPR024169">
    <property type="entry name" value="SP_NH2Trfase/AEP_transaminase"/>
</dbReference>
<dbReference type="Pfam" id="PF00266">
    <property type="entry name" value="Aminotran_5"/>
    <property type="match status" value="1"/>
</dbReference>
<feature type="modified residue" description="N6-(pyridoxal phosphate)lysine" evidence="7">
    <location>
        <position position="191"/>
    </location>
</feature>
<evidence type="ECO:0000256" key="6">
    <source>
        <dbReference type="PIRSR" id="PIRSR000524-1"/>
    </source>
</evidence>
<dbReference type="GO" id="GO:0004760">
    <property type="term" value="F:L-serine-pyruvate transaminase activity"/>
    <property type="evidence" value="ECO:0007669"/>
    <property type="project" value="TreeGrafter"/>
</dbReference>
<dbReference type="SUPFAM" id="SSF53383">
    <property type="entry name" value="PLP-dependent transferases"/>
    <property type="match status" value="1"/>
</dbReference>
<dbReference type="PANTHER" id="PTHR21152:SF24">
    <property type="entry name" value="ALANINE--GLYOXYLATE AMINOTRANSFERASE 1"/>
    <property type="match status" value="1"/>
</dbReference>
<keyword evidence="12" id="KW-1185">Reference proteome</keyword>
<dbReference type="RefSeq" id="WP_035325297.1">
    <property type="nucleotide sequence ID" value="NZ_CP015125.1"/>
</dbReference>
<evidence type="ECO:0000256" key="9">
    <source>
        <dbReference type="RuleBase" id="RU004504"/>
    </source>
</evidence>
<dbReference type="Gene3D" id="3.40.640.10">
    <property type="entry name" value="Type I PLP-dependent aspartate aminotransferase-like (Major domain)"/>
    <property type="match status" value="1"/>
</dbReference>
<dbReference type="OrthoDB" id="389074at2"/>
<dbReference type="EMBL" id="JSAQ01000001">
    <property type="protein sequence ID" value="KGO06294.1"/>
    <property type="molecule type" value="Genomic_DNA"/>
</dbReference>
<keyword evidence="4 11" id="KW-0808">Transferase</keyword>
<feature type="binding site" evidence="6">
    <location>
        <position position="343"/>
    </location>
    <ligand>
        <name>substrate</name>
    </ligand>
</feature>
<proteinExistence type="inferred from homology"/>
<name>A0A0A2GSM0_9FLAO</name>
<evidence type="ECO:0000256" key="5">
    <source>
        <dbReference type="ARBA" id="ARBA00022898"/>
    </source>
</evidence>
<comment type="cofactor">
    <cofactor evidence="1 7 9">
        <name>pyridoxal 5'-phosphate</name>
        <dbReference type="ChEBI" id="CHEBI:597326"/>
    </cofactor>
</comment>
<dbReference type="InterPro" id="IPR015422">
    <property type="entry name" value="PyrdxlP-dep_Trfase_small"/>
</dbReference>
<evidence type="ECO:0000256" key="3">
    <source>
        <dbReference type="ARBA" id="ARBA00022576"/>
    </source>
</evidence>
<organism evidence="11 12">
    <name type="scientific">Dokdonia donghaensis DSW-1</name>
    <dbReference type="NCBI Taxonomy" id="1300343"/>
    <lineage>
        <taxon>Bacteria</taxon>
        <taxon>Pseudomonadati</taxon>
        <taxon>Bacteroidota</taxon>
        <taxon>Flavobacteriia</taxon>
        <taxon>Flavobacteriales</taxon>
        <taxon>Flavobacteriaceae</taxon>
        <taxon>Dokdonia</taxon>
    </lineage>
</organism>
<sequence>MKSRKLLMIPGPIEFEPDVLQAMAVPTTSHVAPNFIDVFGNALDMMKEVWKSTSGQPFIVAGSGTLAMDMAASNLIEKGDSALVISTGYFGERFKDILETYGAETTVLSAPIGEVVPLDIIEETLKGGSYKLLTFTHVDTSTGVMVAPEAICKLAQKYGVLTILDGVCSVAGEEILQEKWGVDVVLTGSQKAIGVPPGLALLVASQKALDVWKNRKTPVGNYYASWNNWLPIMIAYQEERPSYFGTPPVNLILALEKSLSIICDEGIGARVQRHKRLARAFRAAITSLNLSILPTEDVIAAHTLTAVYYPENIDGALLRAHMVADDVIVAGGLLSEIKTTYFRVGHMGSVSSNDLLAVLGALERALQSQNYPFEMGVSLRTFQDSLI</sequence>
<reference evidence="11 12" key="1">
    <citation type="submission" date="2014-10" db="EMBL/GenBank/DDBJ databases">
        <title>Draft genome sequence of the proteorhodopsin-containing marine bacterium Dokdonia donghaensis.</title>
        <authorList>
            <person name="Gomez-Consarnau L."/>
            <person name="Gonzalez J.M."/>
            <person name="Riedel T."/>
            <person name="Jaenicke S."/>
            <person name="Wagner-Doebler I."/>
            <person name="Fuhrman J.A."/>
        </authorList>
    </citation>
    <scope>NUCLEOTIDE SEQUENCE [LARGE SCALE GENOMIC DNA]</scope>
    <source>
        <strain evidence="11 12">DSW-1</strain>
    </source>
</reference>
<evidence type="ECO:0000259" key="10">
    <source>
        <dbReference type="Pfam" id="PF00266"/>
    </source>
</evidence>
<dbReference type="PROSITE" id="PS00595">
    <property type="entry name" value="AA_TRANSFER_CLASS_5"/>
    <property type="match status" value="1"/>
</dbReference>
<dbReference type="GO" id="GO:0019265">
    <property type="term" value="P:glycine biosynthetic process, by transamination of glyoxylate"/>
    <property type="evidence" value="ECO:0007669"/>
    <property type="project" value="TreeGrafter"/>
</dbReference>
<dbReference type="Gene3D" id="3.90.1150.10">
    <property type="entry name" value="Aspartate Aminotransferase, domain 1"/>
    <property type="match status" value="1"/>
</dbReference>
<evidence type="ECO:0000313" key="11">
    <source>
        <dbReference type="EMBL" id="KGO06294.1"/>
    </source>
</evidence>
<evidence type="ECO:0000256" key="7">
    <source>
        <dbReference type="PIRSR" id="PIRSR000524-50"/>
    </source>
</evidence>
<dbReference type="InterPro" id="IPR015421">
    <property type="entry name" value="PyrdxlP-dep_Trfase_major"/>
</dbReference>
<protein>
    <submittedName>
        <fullName evidence="11">Aminotransferase class V</fullName>
    </submittedName>
</protein>
<comment type="similarity">
    <text evidence="2 8">Belongs to the class-V pyridoxal-phosphate-dependent aminotransferase family.</text>
</comment>
<keyword evidence="5 7" id="KW-0663">Pyridoxal phosphate</keyword>
<dbReference type="InterPro" id="IPR015424">
    <property type="entry name" value="PyrdxlP-dep_Trfase"/>
</dbReference>
<evidence type="ECO:0000313" key="12">
    <source>
        <dbReference type="Proteomes" id="UP000030140"/>
    </source>
</evidence>
<evidence type="ECO:0000256" key="2">
    <source>
        <dbReference type="ARBA" id="ARBA00009236"/>
    </source>
</evidence>
<dbReference type="PIRSF" id="PIRSF000524">
    <property type="entry name" value="SPT"/>
    <property type="match status" value="1"/>
</dbReference>
<dbReference type="GO" id="GO:0008453">
    <property type="term" value="F:alanine-glyoxylate transaminase activity"/>
    <property type="evidence" value="ECO:0007669"/>
    <property type="project" value="TreeGrafter"/>
</dbReference>
<dbReference type="Proteomes" id="UP000030140">
    <property type="component" value="Unassembled WGS sequence"/>
</dbReference>
<feature type="domain" description="Aminotransferase class V" evidence="10">
    <location>
        <begin position="28"/>
        <end position="291"/>
    </location>
</feature>
<comment type="caution">
    <text evidence="11">The sequence shown here is derived from an EMBL/GenBank/DDBJ whole genome shotgun (WGS) entry which is preliminary data.</text>
</comment>
<dbReference type="InterPro" id="IPR020578">
    <property type="entry name" value="Aminotrans_V_PyrdxlP_BS"/>
</dbReference>
<dbReference type="FunFam" id="3.40.640.10:FF:000027">
    <property type="entry name" value="Serine--pyruvate aminotransferase, mitochondrial"/>
    <property type="match status" value="1"/>
</dbReference>
<gene>
    <name evidence="11" type="ORF">NV36_05215</name>
</gene>
<evidence type="ECO:0000256" key="8">
    <source>
        <dbReference type="RuleBase" id="RU004075"/>
    </source>
</evidence>